<organism evidence="1">
    <name type="scientific">Arion vulgaris</name>
    <dbReference type="NCBI Taxonomy" id="1028688"/>
    <lineage>
        <taxon>Eukaryota</taxon>
        <taxon>Metazoa</taxon>
        <taxon>Spiralia</taxon>
        <taxon>Lophotrochozoa</taxon>
        <taxon>Mollusca</taxon>
        <taxon>Gastropoda</taxon>
        <taxon>Heterobranchia</taxon>
        <taxon>Euthyneura</taxon>
        <taxon>Panpulmonata</taxon>
        <taxon>Eupulmonata</taxon>
        <taxon>Stylommatophora</taxon>
        <taxon>Helicina</taxon>
        <taxon>Arionoidea</taxon>
        <taxon>Arionidae</taxon>
        <taxon>Arion</taxon>
    </lineage>
</organism>
<gene>
    <name evidence="1" type="primary">ORF92062</name>
</gene>
<name>A0A0B7A163_9EUPU</name>
<dbReference type="EMBL" id="HACG01027799">
    <property type="protein sequence ID" value="CEK74664.1"/>
    <property type="molecule type" value="Transcribed_RNA"/>
</dbReference>
<dbReference type="AlphaFoldDB" id="A0A0B7A163"/>
<proteinExistence type="predicted"/>
<reference evidence="1" key="1">
    <citation type="submission" date="2014-12" db="EMBL/GenBank/DDBJ databases">
        <title>Insight into the proteome of Arion vulgaris.</title>
        <authorList>
            <person name="Aradska J."/>
            <person name="Bulat T."/>
            <person name="Smidak R."/>
            <person name="Sarate P."/>
            <person name="Gangsoo J."/>
            <person name="Sialana F."/>
            <person name="Bilban M."/>
            <person name="Lubec G."/>
        </authorList>
    </citation>
    <scope>NUCLEOTIDE SEQUENCE</scope>
    <source>
        <tissue evidence="1">Skin</tissue>
    </source>
</reference>
<accession>A0A0B7A163</accession>
<evidence type="ECO:0000313" key="1">
    <source>
        <dbReference type="EMBL" id="CEK74664.1"/>
    </source>
</evidence>
<sequence length="75" mass="8266">MAFRDNVMGAEIQQRHVLSWKASSNSSVCYHGSQVLTGACAVMGVKFKQLRVLSFELNSNRAMCCYVSHVPTGIN</sequence>
<protein>
    <submittedName>
        <fullName evidence="1">Uncharacterized protein</fullName>
    </submittedName>
</protein>